<dbReference type="RefSeq" id="WP_012953870.1">
    <property type="nucleotide sequence ID" value="NC_013771.1"/>
</dbReference>
<feature type="domain" description="Glycine dehydrogenase C-terminal" evidence="11">
    <location>
        <begin position="805"/>
        <end position="926"/>
    </location>
</feature>
<dbReference type="PANTHER" id="PTHR11773:SF1">
    <property type="entry name" value="GLYCINE DEHYDROGENASE (DECARBOXYLATING), MITOCHONDRIAL"/>
    <property type="match status" value="1"/>
</dbReference>
<name>D3EP05_ATETH</name>
<feature type="modified residue" description="N6-(pyridoxal phosphate)lysine" evidence="8 9">
    <location>
        <position position="725"/>
    </location>
</feature>
<evidence type="ECO:0000256" key="1">
    <source>
        <dbReference type="ARBA" id="ARBA00001933"/>
    </source>
</evidence>
<dbReference type="InterPro" id="IPR015424">
    <property type="entry name" value="PyrdxlP-dep_Trfase"/>
</dbReference>
<comment type="cofactor">
    <cofactor evidence="1 8 9">
        <name>pyridoxal 5'-phosphate</name>
        <dbReference type="ChEBI" id="CHEBI:597326"/>
    </cofactor>
</comment>
<dbReference type="GO" id="GO:0030170">
    <property type="term" value="F:pyridoxal phosphate binding"/>
    <property type="evidence" value="ECO:0007669"/>
    <property type="project" value="TreeGrafter"/>
</dbReference>
<dbReference type="FunFam" id="3.40.640.10:FF:000005">
    <property type="entry name" value="Glycine dehydrogenase (decarboxylating), mitochondrial"/>
    <property type="match status" value="1"/>
</dbReference>
<evidence type="ECO:0000256" key="7">
    <source>
        <dbReference type="ARBA" id="ARBA00049026"/>
    </source>
</evidence>
<dbReference type="NCBIfam" id="TIGR00461">
    <property type="entry name" value="gcvP"/>
    <property type="match status" value="1"/>
</dbReference>
<dbReference type="NCBIfam" id="NF003346">
    <property type="entry name" value="PRK04366.1"/>
    <property type="match status" value="1"/>
</dbReference>
<dbReference type="Pfam" id="PF02347">
    <property type="entry name" value="GDC-P"/>
    <property type="match status" value="2"/>
</dbReference>
<sequence>MLNQNLATDHIQNSNKKKLEFNHIFSSADNFLSRHIGLDDQEIDTITNILGFSNIDQLIDAIIPHDIRFKSNLNLPEPRSEYEALNQLKSIASKNKIFRSYIGMGYHDCIIPQVIQRNILENPSWYTSYTPYQAEISQGRLEALINYQTMIIELTGLEIANASLLDEGTAAAEAMSMSYGLCKNKNAHIFFVSSLCHPQTIQVLKTRANPLNIKIVVDDHRSFNSDDNVFGALLQYPATDGSIYDYRSFVESIHAKNALVTVAADLLSLSLITPPGEFGADIAIGTTQRFGIPLGYGGPHAAYFATKEIYKRQIPGRIVGVSKDIRGNPALRLALQTREQHIKREKATSNICTAQVLLAIIAGMYAIYHGSEGIKNISLRIHELAVILRDGLEKLNYVVNNNPFFDTVTVSLDKDKQDKIIQTTLEKKINLRLLQKGVISISLNETTTIDDIIELWQIFAQQDNLPFSIEEIINKANFHLPSDLRRTTKYLIDPIFSSYHSENELIRYLHQLEKKDLALNTSMIPLGSCTMKLNATTEMVPVTWSEFNKIHPFVPLDQALGYSTLFQQLEQWLGEITGFAAISLQPNAGSQGEYAGLHVIRRYHQACGDTQKNICLIPESAHGTNPASAIMCGMKVVVIKCDKNGNIDILDLEQKAKMYEHNLAALMVTYPSTHGVFERHIIDICNIIHYYGGQVYMDGANMNAQVGLMRPADIGADVCHLNLHKTFCIPHGGGGPGAGPIGVKSHLMRFLPDTNIEKYMNPSGSREKNLDSIGSISSTPWGSANILVISWMYIVMMGSKGLTQATKIAILNANYIAYRLTNYYPILFKGDSGYVAHECIIDLRPLKKKAGIEVEDIAKRLMDFGFHAPTISWPVVGTMMIEPTESENLSELDRFCDAMITIYDEVKMIINGEIDRINNPLKNCPHTAIEIACDEWNRPYSREKAVYPSPWTKKNKFWPSVGRIDNAFGDRNFVCSCDGIETYK</sequence>
<dbReference type="Pfam" id="PF21478">
    <property type="entry name" value="GcvP2_C"/>
    <property type="match status" value="1"/>
</dbReference>
<dbReference type="GO" id="GO:0004375">
    <property type="term" value="F:glycine dehydrogenase (decarboxylating) activity"/>
    <property type="evidence" value="ECO:0007669"/>
    <property type="project" value="UniProtKB-EC"/>
</dbReference>
<dbReference type="GO" id="GO:0019464">
    <property type="term" value="P:glycine decarboxylation via glycine cleavage system"/>
    <property type="evidence" value="ECO:0007669"/>
    <property type="project" value="UniProtKB-UniRule"/>
</dbReference>
<evidence type="ECO:0000259" key="10">
    <source>
        <dbReference type="Pfam" id="PF02347"/>
    </source>
</evidence>
<dbReference type="EMBL" id="CP001842">
    <property type="protein sequence ID" value="ADB95205.1"/>
    <property type="molecule type" value="Genomic_DNA"/>
</dbReference>
<dbReference type="InterPro" id="IPR049316">
    <property type="entry name" value="GDC-P_C"/>
</dbReference>
<evidence type="ECO:0000313" key="12">
    <source>
        <dbReference type="EMBL" id="ADB95205.1"/>
    </source>
</evidence>
<dbReference type="CDD" id="cd00613">
    <property type="entry name" value="GDC-P"/>
    <property type="match status" value="2"/>
</dbReference>
<evidence type="ECO:0000256" key="5">
    <source>
        <dbReference type="ARBA" id="ARBA00022898"/>
    </source>
</evidence>
<keyword evidence="13" id="KW-1185">Reference proteome</keyword>
<evidence type="ECO:0000256" key="3">
    <source>
        <dbReference type="ARBA" id="ARBA00010756"/>
    </source>
</evidence>
<evidence type="ECO:0000256" key="6">
    <source>
        <dbReference type="ARBA" id="ARBA00023002"/>
    </source>
</evidence>
<keyword evidence="6 8" id="KW-0560">Oxidoreductase</keyword>
<dbReference type="HAMAP" id="MF_00711">
    <property type="entry name" value="GcvP"/>
    <property type="match status" value="1"/>
</dbReference>
<dbReference type="InterPro" id="IPR049315">
    <property type="entry name" value="GDC-P_N"/>
</dbReference>
<gene>
    <name evidence="8" type="primary">gcvP</name>
    <name evidence="12" type="ordered locus">UCYN_04750</name>
</gene>
<comment type="catalytic activity">
    <reaction evidence="7 8">
        <text>N(6)-[(R)-lipoyl]-L-lysyl-[glycine-cleavage complex H protein] + glycine + H(+) = N(6)-[(R)-S(8)-aminomethyldihydrolipoyl]-L-lysyl-[glycine-cleavage complex H protein] + CO2</text>
        <dbReference type="Rhea" id="RHEA:24304"/>
        <dbReference type="Rhea" id="RHEA-COMP:10494"/>
        <dbReference type="Rhea" id="RHEA-COMP:10495"/>
        <dbReference type="ChEBI" id="CHEBI:15378"/>
        <dbReference type="ChEBI" id="CHEBI:16526"/>
        <dbReference type="ChEBI" id="CHEBI:57305"/>
        <dbReference type="ChEBI" id="CHEBI:83099"/>
        <dbReference type="ChEBI" id="CHEBI:83143"/>
        <dbReference type="EC" id="1.4.4.2"/>
    </reaction>
</comment>
<comment type="subunit">
    <text evidence="4 8">The glycine cleavage system is composed of four proteins: P, T, L and H.</text>
</comment>
<comment type="similarity">
    <text evidence="3 8">Belongs to the GcvP family.</text>
</comment>
<dbReference type="InterPro" id="IPR003437">
    <property type="entry name" value="GcvP"/>
</dbReference>
<dbReference type="HOGENOM" id="CLU_004620_3_2_3"/>
<evidence type="ECO:0000256" key="8">
    <source>
        <dbReference type="HAMAP-Rule" id="MF_00711"/>
    </source>
</evidence>
<feature type="domain" description="Glycine cleavage system P-protein N-terminal" evidence="10">
    <location>
        <begin position="643"/>
        <end position="752"/>
    </location>
</feature>
<reference evidence="12 13" key="1">
    <citation type="journal article" date="2010" name="Nature">
        <title>Metabolic streamlining in an open-ocean nitrogen-fixing cyanobacterium.</title>
        <authorList>
            <person name="Tripp H.J."/>
            <person name="Bench S.R."/>
            <person name="Turk K.A."/>
            <person name="Foster R.A."/>
            <person name="Desany B.A."/>
            <person name="Niazi F."/>
            <person name="Affourtit J.P."/>
            <person name="Zehr J.P."/>
        </authorList>
    </citation>
    <scope>NUCLEOTIDE SEQUENCE [LARGE SCALE GENOMIC DNA]</scope>
    <source>
        <strain evidence="13">ALOHA</strain>
    </source>
</reference>
<dbReference type="Proteomes" id="UP000001405">
    <property type="component" value="Chromosome"/>
</dbReference>
<protein>
    <recommendedName>
        <fullName evidence="8">Glycine dehydrogenase (decarboxylating)</fullName>
        <ecNumber evidence="8">1.4.4.2</ecNumber>
    </recommendedName>
    <alternativeName>
        <fullName evidence="8">Glycine cleavage system P-protein</fullName>
    </alternativeName>
    <alternativeName>
        <fullName evidence="8">Glycine decarboxylase</fullName>
    </alternativeName>
    <alternativeName>
        <fullName evidence="8">Glycine dehydrogenase (aminomethyl-transferring)</fullName>
    </alternativeName>
</protein>
<dbReference type="KEGG" id="cyu:UCYN_04750"/>
<comment type="function">
    <text evidence="2 8">The glycine cleavage system catalyzes the degradation of glycine. The P protein binds the alpha-amino group of glycine through its pyridoxal phosphate cofactor; CO(2) is released and the remaining methylamine moiety is then transferred to the lipoamide cofactor of the H protein.</text>
</comment>
<dbReference type="InterPro" id="IPR015422">
    <property type="entry name" value="PyrdxlP-dep_Trfase_small"/>
</dbReference>
<dbReference type="Gene3D" id="3.90.1150.10">
    <property type="entry name" value="Aspartate Aminotransferase, domain 1"/>
    <property type="match status" value="2"/>
</dbReference>
<evidence type="ECO:0000256" key="4">
    <source>
        <dbReference type="ARBA" id="ARBA00011690"/>
    </source>
</evidence>
<dbReference type="GO" id="GO:0005829">
    <property type="term" value="C:cytosol"/>
    <property type="evidence" value="ECO:0007669"/>
    <property type="project" value="TreeGrafter"/>
</dbReference>
<evidence type="ECO:0000259" key="11">
    <source>
        <dbReference type="Pfam" id="PF21478"/>
    </source>
</evidence>
<dbReference type="FunFam" id="3.40.640.10:FF:000007">
    <property type="entry name" value="glycine dehydrogenase (Decarboxylating), mitochondrial"/>
    <property type="match status" value="1"/>
</dbReference>
<dbReference type="STRING" id="1453429.UCYN_04750"/>
<proteinExistence type="inferred from homology"/>
<evidence type="ECO:0000256" key="2">
    <source>
        <dbReference type="ARBA" id="ARBA00003788"/>
    </source>
</evidence>
<dbReference type="FunFam" id="3.90.1150.10:FF:000007">
    <property type="entry name" value="Glycine dehydrogenase (decarboxylating), mitochondrial"/>
    <property type="match status" value="1"/>
</dbReference>
<dbReference type="Gene3D" id="3.40.640.10">
    <property type="entry name" value="Type I PLP-dependent aspartate aminotransferase-like (Major domain)"/>
    <property type="match status" value="2"/>
</dbReference>
<dbReference type="PANTHER" id="PTHR11773">
    <property type="entry name" value="GLYCINE DEHYDROGENASE, DECARBOXYLATING"/>
    <property type="match status" value="1"/>
</dbReference>
<feature type="domain" description="Glycine cleavage system P-protein N-terminal" evidence="10">
    <location>
        <begin position="34"/>
        <end position="459"/>
    </location>
</feature>
<dbReference type="InterPro" id="IPR020581">
    <property type="entry name" value="GDC_P"/>
</dbReference>
<dbReference type="PATRIC" id="fig|713887.8.peg.437"/>
<dbReference type="SUPFAM" id="SSF53383">
    <property type="entry name" value="PLP-dependent transferases"/>
    <property type="match status" value="2"/>
</dbReference>
<organism evidence="13">
    <name type="scientific">Atelocyanobacterium thalassa (isolate ALOHA)</name>
    <dbReference type="NCBI Taxonomy" id="1453429"/>
    <lineage>
        <taxon>Bacteria</taxon>
        <taxon>Bacillati</taxon>
        <taxon>Cyanobacteriota</taxon>
        <taxon>Cyanophyceae</taxon>
        <taxon>Oscillatoriophycideae</taxon>
        <taxon>Chroococcales</taxon>
        <taxon>Aphanothecaceae</taxon>
        <taxon>Candidatus Atelocyanobacterium</taxon>
        <taxon>Candidatus Atelocyanobacterium thalassae</taxon>
    </lineage>
</organism>
<dbReference type="InterPro" id="IPR015421">
    <property type="entry name" value="PyrdxlP-dep_Trfase_major"/>
</dbReference>
<dbReference type="GO" id="GO:0005960">
    <property type="term" value="C:glycine cleavage complex"/>
    <property type="evidence" value="ECO:0007669"/>
    <property type="project" value="TreeGrafter"/>
</dbReference>
<evidence type="ECO:0000256" key="9">
    <source>
        <dbReference type="PIRSR" id="PIRSR603437-50"/>
    </source>
</evidence>
<dbReference type="EC" id="1.4.4.2" evidence="8"/>
<dbReference type="GO" id="GO:0016594">
    <property type="term" value="F:glycine binding"/>
    <property type="evidence" value="ECO:0007669"/>
    <property type="project" value="TreeGrafter"/>
</dbReference>
<evidence type="ECO:0000313" key="13">
    <source>
        <dbReference type="Proteomes" id="UP000001405"/>
    </source>
</evidence>
<keyword evidence="5 8" id="KW-0663">Pyridoxal phosphate</keyword>
<dbReference type="AlphaFoldDB" id="D3EP05"/>
<accession>D3EP05</accession>
<dbReference type="OrthoDB" id="9801272at2"/>